<keyword evidence="1" id="KW-1133">Transmembrane helix</keyword>
<sequence length="87" mass="9615">MLKIDYSFHLHFPSPGPFPVLVFYITPPPFVCICLVSGPSTHFVVLRSPTSAWVLACSRAPSRASGIEESAETEGCWLGWVCRGRTF</sequence>
<dbReference type="EMBL" id="KL142367">
    <property type="protein sequence ID" value="KDR85647.1"/>
    <property type="molecule type" value="Genomic_DNA"/>
</dbReference>
<evidence type="ECO:0000313" key="3">
    <source>
        <dbReference type="Proteomes" id="UP000027222"/>
    </source>
</evidence>
<dbReference type="AlphaFoldDB" id="A0A067TTI6"/>
<accession>A0A067TTI6</accession>
<keyword evidence="3" id="KW-1185">Reference proteome</keyword>
<evidence type="ECO:0000313" key="2">
    <source>
        <dbReference type="EMBL" id="KDR85647.1"/>
    </source>
</evidence>
<keyword evidence="1" id="KW-0472">Membrane</keyword>
<dbReference type="Proteomes" id="UP000027222">
    <property type="component" value="Unassembled WGS sequence"/>
</dbReference>
<proteinExistence type="predicted"/>
<gene>
    <name evidence="2" type="ORF">GALMADRAFT_376831</name>
</gene>
<evidence type="ECO:0000256" key="1">
    <source>
        <dbReference type="SAM" id="Phobius"/>
    </source>
</evidence>
<organism evidence="2 3">
    <name type="scientific">Galerina marginata (strain CBS 339.88)</name>
    <dbReference type="NCBI Taxonomy" id="685588"/>
    <lineage>
        <taxon>Eukaryota</taxon>
        <taxon>Fungi</taxon>
        <taxon>Dikarya</taxon>
        <taxon>Basidiomycota</taxon>
        <taxon>Agaricomycotina</taxon>
        <taxon>Agaricomycetes</taxon>
        <taxon>Agaricomycetidae</taxon>
        <taxon>Agaricales</taxon>
        <taxon>Agaricineae</taxon>
        <taxon>Strophariaceae</taxon>
        <taxon>Galerina</taxon>
    </lineage>
</organism>
<reference evidence="3" key="1">
    <citation type="journal article" date="2014" name="Proc. Natl. Acad. Sci. U.S.A.">
        <title>Extensive sampling of basidiomycete genomes demonstrates inadequacy of the white-rot/brown-rot paradigm for wood decay fungi.</title>
        <authorList>
            <person name="Riley R."/>
            <person name="Salamov A.A."/>
            <person name="Brown D.W."/>
            <person name="Nagy L.G."/>
            <person name="Floudas D."/>
            <person name="Held B.W."/>
            <person name="Levasseur A."/>
            <person name="Lombard V."/>
            <person name="Morin E."/>
            <person name="Otillar R."/>
            <person name="Lindquist E.A."/>
            <person name="Sun H."/>
            <person name="LaButti K.M."/>
            <person name="Schmutz J."/>
            <person name="Jabbour D."/>
            <person name="Luo H."/>
            <person name="Baker S.E."/>
            <person name="Pisabarro A.G."/>
            <person name="Walton J.D."/>
            <person name="Blanchette R.A."/>
            <person name="Henrissat B."/>
            <person name="Martin F."/>
            <person name="Cullen D."/>
            <person name="Hibbett D.S."/>
            <person name="Grigoriev I.V."/>
        </authorList>
    </citation>
    <scope>NUCLEOTIDE SEQUENCE [LARGE SCALE GENOMIC DNA]</scope>
    <source>
        <strain evidence="3">CBS 339.88</strain>
    </source>
</reference>
<protein>
    <submittedName>
        <fullName evidence="2">Uncharacterized protein</fullName>
    </submittedName>
</protein>
<dbReference type="HOGENOM" id="CLU_2483508_0_0_1"/>
<feature type="transmembrane region" description="Helical" evidence="1">
    <location>
        <begin position="20"/>
        <end position="38"/>
    </location>
</feature>
<keyword evidence="1" id="KW-0812">Transmembrane</keyword>
<name>A0A067TTI6_GALM3</name>